<evidence type="ECO:0000256" key="1">
    <source>
        <dbReference type="ARBA" id="ARBA00008467"/>
    </source>
</evidence>
<dbReference type="InterPro" id="IPR000794">
    <property type="entry name" value="Beta-ketoacyl_synthase"/>
</dbReference>
<feature type="domain" description="Ketosynthase family 3 (KS3)" evidence="4">
    <location>
        <begin position="1"/>
        <end position="376"/>
    </location>
</feature>
<dbReference type="InterPro" id="IPR014031">
    <property type="entry name" value="Ketoacyl_synth_C"/>
</dbReference>
<dbReference type="InterPro" id="IPR014030">
    <property type="entry name" value="Ketoacyl_synth_N"/>
</dbReference>
<evidence type="ECO:0000256" key="2">
    <source>
        <dbReference type="ARBA" id="ARBA00022679"/>
    </source>
</evidence>
<dbReference type="SUPFAM" id="SSF53901">
    <property type="entry name" value="Thiolase-like"/>
    <property type="match status" value="1"/>
</dbReference>
<dbReference type="Pfam" id="PF00109">
    <property type="entry name" value="ketoacyl-synt"/>
    <property type="match status" value="1"/>
</dbReference>
<accession>A0A1E5LHW6</accession>
<protein>
    <recommendedName>
        <fullName evidence="4">Ketosynthase family 3 (KS3) domain-containing protein</fullName>
    </recommendedName>
</protein>
<dbReference type="PROSITE" id="PS52004">
    <property type="entry name" value="KS3_2"/>
    <property type="match status" value="1"/>
</dbReference>
<dbReference type="EMBL" id="MJEH01000011">
    <property type="protein sequence ID" value="OEH93646.1"/>
    <property type="molecule type" value="Genomic_DNA"/>
</dbReference>
<sequence length="377" mass="40831">MSNETEFKSVLEKGLSVFSLTDGLNEEKVLCGIVDDQFDEVNGVKLKKYPRATRMAIAAAFDAYKMSEIDQLKNKKRIAVVFGSSSGNFNEIEEYVSLVAKDQYRKFPPTAVGKMNASSIASGITSFLGLNGLSFTVSNSCTSSLDAVNIGKLLIESNQADICIVGGVDSTICKTAFYGYSKLKILSLEEDLEKIGGPFQPGSGFIMSEGAGAIILERESEVMDDNKEILGYIDGIHANQDGMSIFHSDTSGENMLTAVKNTVREHTPTYVNSQALGILENDNIEEFVHTTLFDGQVPITSIKGMIGHAFGASGILQCIASLISMKHSFIPPTTHSSQEKYEKLPLVKETKYVPVDSTLITNHGYGGNNTSLLLSKV</sequence>
<dbReference type="Proteomes" id="UP000095209">
    <property type="component" value="Unassembled WGS sequence"/>
</dbReference>
<gene>
    <name evidence="5" type="ORF">BFG57_00410</name>
</gene>
<name>A0A1E5LHW6_9BACI</name>
<comment type="caution">
    <text evidence="5">The sequence shown here is derived from an EMBL/GenBank/DDBJ whole genome shotgun (WGS) entry which is preliminary data.</text>
</comment>
<dbReference type="AlphaFoldDB" id="A0A1E5LHW6"/>
<dbReference type="PANTHER" id="PTHR11712">
    <property type="entry name" value="POLYKETIDE SYNTHASE-RELATED"/>
    <property type="match status" value="1"/>
</dbReference>
<comment type="similarity">
    <text evidence="1 3">Belongs to the thiolase-like superfamily. Beta-ketoacyl-ACP synthases family.</text>
</comment>
<proteinExistence type="inferred from homology"/>
<dbReference type="PANTHER" id="PTHR11712:SF336">
    <property type="entry name" value="3-OXOACYL-[ACYL-CARRIER-PROTEIN] SYNTHASE, MITOCHONDRIAL"/>
    <property type="match status" value="1"/>
</dbReference>
<dbReference type="GO" id="GO:0005829">
    <property type="term" value="C:cytosol"/>
    <property type="evidence" value="ECO:0007669"/>
    <property type="project" value="TreeGrafter"/>
</dbReference>
<dbReference type="STRING" id="1305675.BFG57_00410"/>
<dbReference type="InterPro" id="IPR020841">
    <property type="entry name" value="PKS_Beta-ketoAc_synthase_dom"/>
</dbReference>
<reference evidence="5 6" key="1">
    <citation type="submission" date="2016-08" db="EMBL/GenBank/DDBJ databases">
        <title>Genome of Bacillus solimangrovi GH2-4.</title>
        <authorList>
            <person name="Lim S."/>
            <person name="Kim B.-C."/>
        </authorList>
    </citation>
    <scope>NUCLEOTIDE SEQUENCE [LARGE SCALE GENOMIC DNA]</scope>
    <source>
        <strain evidence="5 6">GH2-4</strain>
    </source>
</reference>
<evidence type="ECO:0000313" key="5">
    <source>
        <dbReference type="EMBL" id="OEH93646.1"/>
    </source>
</evidence>
<keyword evidence="2 3" id="KW-0808">Transferase</keyword>
<organism evidence="5 6">
    <name type="scientific">Bacillus solimangrovi</name>
    <dbReference type="NCBI Taxonomy" id="1305675"/>
    <lineage>
        <taxon>Bacteria</taxon>
        <taxon>Bacillati</taxon>
        <taxon>Bacillota</taxon>
        <taxon>Bacilli</taxon>
        <taxon>Bacillales</taxon>
        <taxon>Bacillaceae</taxon>
        <taxon>Bacillus</taxon>
    </lineage>
</organism>
<dbReference type="Pfam" id="PF02801">
    <property type="entry name" value="Ketoacyl-synt_C"/>
    <property type="match status" value="1"/>
</dbReference>
<dbReference type="Gene3D" id="3.40.47.10">
    <property type="match status" value="2"/>
</dbReference>
<dbReference type="GO" id="GO:0006633">
    <property type="term" value="P:fatty acid biosynthetic process"/>
    <property type="evidence" value="ECO:0007669"/>
    <property type="project" value="TreeGrafter"/>
</dbReference>
<dbReference type="GO" id="GO:0004315">
    <property type="term" value="F:3-oxoacyl-[acyl-carrier-protein] synthase activity"/>
    <property type="evidence" value="ECO:0007669"/>
    <property type="project" value="TreeGrafter"/>
</dbReference>
<evidence type="ECO:0000313" key="6">
    <source>
        <dbReference type="Proteomes" id="UP000095209"/>
    </source>
</evidence>
<evidence type="ECO:0000259" key="4">
    <source>
        <dbReference type="PROSITE" id="PS52004"/>
    </source>
</evidence>
<dbReference type="InterPro" id="IPR016039">
    <property type="entry name" value="Thiolase-like"/>
</dbReference>
<dbReference type="SMART" id="SM00825">
    <property type="entry name" value="PKS_KS"/>
    <property type="match status" value="1"/>
</dbReference>
<keyword evidence="6" id="KW-1185">Reference proteome</keyword>
<evidence type="ECO:0000256" key="3">
    <source>
        <dbReference type="RuleBase" id="RU003694"/>
    </source>
</evidence>